<evidence type="ECO:0000256" key="17">
    <source>
        <dbReference type="ARBA" id="ARBA00023291"/>
    </source>
</evidence>
<evidence type="ECO:0000256" key="8">
    <source>
        <dbReference type="ARBA" id="ARBA00022630"/>
    </source>
</evidence>
<comment type="pathway">
    <text evidence="4">Energy metabolism; nitrogen metabolism.</text>
</comment>
<keyword evidence="14" id="KW-0408">Iron</keyword>
<proteinExistence type="inferred from homology"/>
<dbReference type="GO" id="GO:0016041">
    <property type="term" value="F:glutamate synthase (ferredoxin) activity"/>
    <property type="evidence" value="ECO:0007669"/>
    <property type="project" value="UniProtKB-EC"/>
</dbReference>
<evidence type="ECO:0000256" key="12">
    <source>
        <dbReference type="ARBA" id="ARBA00022962"/>
    </source>
</evidence>
<dbReference type="Pfam" id="PF01645">
    <property type="entry name" value="Glu_synthase"/>
    <property type="match status" value="1"/>
</dbReference>
<keyword evidence="11" id="KW-0274">FAD</keyword>
<dbReference type="EMBL" id="JAMQYH010000041">
    <property type="protein sequence ID" value="KAJ1684216.1"/>
    <property type="molecule type" value="Genomic_DNA"/>
</dbReference>
<dbReference type="FunFam" id="3.20.20.70:FF:000031">
    <property type="entry name" value="Glutamate synthase 1 [NADH]"/>
    <property type="match status" value="1"/>
</dbReference>
<comment type="pathway">
    <text evidence="18">Amino-acid biosynthesis; L-glutamate biosynthesis via GLT pathway; L-glutamate from 2-oxoglutarate and L-glutamine (ferredoxin route): step 1/1.</text>
</comment>
<evidence type="ECO:0000259" key="20">
    <source>
        <dbReference type="PROSITE" id="PS51278"/>
    </source>
</evidence>
<comment type="caution">
    <text evidence="21">The sequence shown here is derived from an EMBL/GenBank/DDBJ whole genome shotgun (WGS) entry which is preliminary data.</text>
</comment>
<evidence type="ECO:0000256" key="15">
    <source>
        <dbReference type="ARBA" id="ARBA00023014"/>
    </source>
</evidence>
<comment type="similarity">
    <text evidence="6">Belongs to the glutamate synthase family.</text>
</comment>
<dbReference type="InterPro" id="IPR036485">
    <property type="entry name" value="Glu_synth_asu_C_sf"/>
</dbReference>
<keyword evidence="12" id="KW-0315">Glutamine amidotransferase</keyword>
<dbReference type="GO" id="GO:0019676">
    <property type="term" value="P:ammonia assimilation cycle"/>
    <property type="evidence" value="ECO:0007669"/>
    <property type="project" value="TreeGrafter"/>
</dbReference>
<dbReference type="InterPro" id="IPR029055">
    <property type="entry name" value="Ntn_hydrolases_N"/>
</dbReference>
<keyword evidence="13" id="KW-0560">Oxidoreductase</keyword>
<dbReference type="PANTHER" id="PTHR11938">
    <property type="entry name" value="FAD NADPH DEHYDROGENASE/OXIDOREDUCTASE"/>
    <property type="match status" value="1"/>
</dbReference>
<dbReference type="GO" id="GO:0051538">
    <property type="term" value="F:3 iron, 4 sulfur cluster binding"/>
    <property type="evidence" value="ECO:0007669"/>
    <property type="project" value="UniProtKB-KW"/>
</dbReference>
<keyword evidence="15" id="KW-0411">Iron-sulfur</keyword>
<sequence>MQAFPPPQGLYDGAHEHDACGVAFVATLTGEPTHDIVEKALTALKNLDHRGAAGAEVNSGDGAGLLMQLPHDFFAEVATECGFELPGRHRYAVGTAFVPGDDEQVAKTKARLEELAGEEGLAVLGWREVPTDPSSLGATAVSVMPTFVQMFVGGARGPVMGMGLERMAYCLRKRAENELEVYFPSLSGRTINYKGMLTTEQLDAFYPDLHDERFRTAIAIVHSRFSTNTFPSWPLSHPFRFIAHNGEINTVQGNRNWMRAREALLSSELVPGDLERLFPIVTQGASDSASFDEVLELLHLGGRSLPHSVLMMIPEAWENNEEMDPAQRAFYEFHASLMEPWDGPACVVFTDGDQVGAVLDRNGLRPSRYWITDDGLVVLASEVGVLDIDPASVVRKGRLQPGRMFLVDTEEHRVVEDEELKHELAAEHPYDEWLHAGVIKLGDIPEREHVIHSHASVTRRQQVFGYTEEELRVLLTPMAASGAEPIGSMGTDTPVAVLSDRPRLLFDYFAQLFAQVTNPPLDAIREELVTSLAGKIGPEANLLDPTPASCRQIVLPVPVITNDDLVKIRHINAEGDSPGFVSHVSRGLYDVAGGGEALRRRLDEICQEVSEAIADGARTIVLSDRHSTADLAPIPSLLLTAAVHHHLVREKTRTQVGLLVEAGDVREVHHVALLIGYGAAGVNPYLAMESVEDLARDAYYVTTEPEQAVANLVKAMNKGVLKVMSKMGVSTVASYTGAQIFEALGLSQEVVDRYFTGTTSKLGGIGLDDIAEEVALRHRTAYPVGGIAPNHRDLAIGGEYQWRREGEEHLFDPETVFRLQHATREGKYDVFKAYTGRVNAQAERLMTLRGLFRFKDAEGTGREPIDVEEVEPVSEIVKRFSTGAMSYGSISQEAHETLAIAMNRLGAKSNTGEGGEDPERLHDPERRSAIKQVASGRFGVTSEYLTNADDIQIKMAQGAKPGEGGQLPGHKVYPWVAKTRFSTPGVGLISPPPHHDIYSIEDLAQLIHDLKNANPSARVHVKLVAEVGVGTVAAGVSKAHADVVLVSGHDGGTGASPLTSLKHAGGPWELGLAETQQTLLLNGLRDRIVVQTDGQLKTGRDVVVAALLGAEEYGFATAPLVVSGCILMRVCHLDTCPVGVATQNPVLRERYTGKAEYVVTFFEYIAQEVRELLAELGFRSLDEAIGHAEVLDKTVAVNHWKAQGLDVTPIFHVPDVEEQFADQDRYCTKTQDHGLDKALDNELIELARPALENGEPVRAQVEVRNVNRTVGTMLGHEVTKRYRGEGLPAGTIDITFTGSAGQSFGAFLPRGITLRLEGDANDYVAKGLSGGRVVVRPDRAAGFAAEEHIIAGNTVAYGATEGHVFLRGQVGERFAVRNSGAWLVTEGVGDHGCEYMTGGRVAVLGPTGRNFAAGMSGGVAWVLDLDDTRVNKELVELRPVVEEAAEELRGLVRAHHEETGSPVAEALLADWETSLTRFTEVMPSDFRIVLEAKAKAEADGLDEKETANRMMEALHG</sequence>
<dbReference type="GO" id="GO:0046872">
    <property type="term" value="F:metal ion binding"/>
    <property type="evidence" value="ECO:0007669"/>
    <property type="project" value="UniProtKB-KW"/>
</dbReference>
<dbReference type="InterPro" id="IPR002932">
    <property type="entry name" value="Glu_synthdom"/>
</dbReference>
<dbReference type="InterPro" id="IPR006982">
    <property type="entry name" value="Glu_synth_centr_N"/>
</dbReference>
<keyword evidence="9" id="KW-0288">FMN</keyword>
<evidence type="ECO:0000256" key="13">
    <source>
        <dbReference type="ARBA" id="ARBA00023002"/>
    </source>
</evidence>
<dbReference type="CDD" id="cd00982">
    <property type="entry name" value="gltB_C"/>
    <property type="match status" value="1"/>
</dbReference>
<evidence type="ECO:0000256" key="18">
    <source>
        <dbReference type="ARBA" id="ARBA00037928"/>
    </source>
</evidence>
<evidence type="ECO:0000256" key="11">
    <source>
        <dbReference type="ARBA" id="ARBA00022827"/>
    </source>
</evidence>
<dbReference type="InterPro" id="IPR050711">
    <property type="entry name" value="ET-N_metabolism_enzyme"/>
</dbReference>
<dbReference type="CDD" id="cd02808">
    <property type="entry name" value="GltS_FMN"/>
    <property type="match status" value="1"/>
</dbReference>
<evidence type="ECO:0000256" key="5">
    <source>
        <dbReference type="ARBA" id="ARBA00004909"/>
    </source>
</evidence>
<dbReference type="OrthoDB" id="4327079at2759"/>
<dbReference type="Proteomes" id="UP001151287">
    <property type="component" value="Unassembled WGS sequence"/>
</dbReference>
<dbReference type="Gene3D" id="3.20.20.70">
    <property type="entry name" value="Aldolase class I"/>
    <property type="match status" value="2"/>
</dbReference>
<evidence type="ECO:0000256" key="6">
    <source>
        <dbReference type="ARBA" id="ARBA00009716"/>
    </source>
</evidence>
<dbReference type="FunFam" id="3.60.20.10:FF:000001">
    <property type="entry name" value="Glutamate synthase, large subunit"/>
    <property type="match status" value="1"/>
</dbReference>
<evidence type="ECO:0000256" key="10">
    <source>
        <dbReference type="ARBA" id="ARBA00022723"/>
    </source>
</evidence>
<dbReference type="EC" id="1.4.7.1" evidence="19"/>
<dbReference type="PANTHER" id="PTHR11938:SF133">
    <property type="entry name" value="GLUTAMATE SYNTHASE (NADH)"/>
    <property type="match status" value="1"/>
</dbReference>
<dbReference type="SUPFAM" id="SSF69336">
    <property type="entry name" value="Alpha subunit of glutamate synthase, C-terminal domain"/>
    <property type="match status" value="1"/>
</dbReference>
<dbReference type="Pfam" id="PF01493">
    <property type="entry name" value="GXGXG"/>
    <property type="match status" value="1"/>
</dbReference>
<evidence type="ECO:0000256" key="2">
    <source>
        <dbReference type="ARBA" id="ARBA00001927"/>
    </source>
</evidence>
<evidence type="ECO:0000256" key="7">
    <source>
        <dbReference type="ARBA" id="ARBA00022605"/>
    </source>
</evidence>
<evidence type="ECO:0000256" key="9">
    <source>
        <dbReference type="ARBA" id="ARBA00022643"/>
    </source>
</evidence>
<dbReference type="Pfam" id="PF00310">
    <property type="entry name" value="GATase_2"/>
    <property type="match status" value="1"/>
</dbReference>
<dbReference type="Pfam" id="PF04898">
    <property type="entry name" value="Glu_syn_central"/>
    <property type="match status" value="1"/>
</dbReference>
<comment type="cofactor">
    <cofactor evidence="3">
        <name>FAD</name>
        <dbReference type="ChEBI" id="CHEBI:57692"/>
    </cofactor>
</comment>
<dbReference type="SUPFAM" id="SSF51395">
    <property type="entry name" value="FMN-linked oxidoreductases"/>
    <property type="match status" value="1"/>
</dbReference>
<feature type="domain" description="Glutamine amidotransferase type-2" evidence="20">
    <location>
        <begin position="20"/>
        <end position="410"/>
    </location>
</feature>
<keyword evidence="7" id="KW-0028">Amino-acid biosynthesis</keyword>
<dbReference type="InterPro" id="IPR013785">
    <property type="entry name" value="Aldolase_TIM"/>
</dbReference>
<evidence type="ECO:0000313" key="21">
    <source>
        <dbReference type="EMBL" id="KAJ1684216.1"/>
    </source>
</evidence>
<evidence type="ECO:0000256" key="19">
    <source>
        <dbReference type="ARBA" id="ARBA00039085"/>
    </source>
</evidence>
<keyword evidence="16" id="KW-0314">Glutamate biosynthesis</keyword>
<evidence type="ECO:0000256" key="1">
    <source>
        <dbReference type="ARBA" id="ARBA00001917"/>
    </source>
</evidence>
<protein>
    <recommendedName>
        <fullName evidence="19">glutamate synthase (ferredoxin)</fullName>
        <ecNumber evidence="19">1.4.7.1</ecNumber>
    </recommendedName>
</protein>
<comment type="pathway">
    <text evidence="5">Nitrogen metabolism.</text>
</comment>
<evidence type="ECO:0000313" key="22">
    <source>
        <dbReference type="Proteomes" id="UP001151287"/>
    </source>
</evidence>
<evidence type="ECO:0000256" key="16">
    <source>
        <dbReference type="ARBA" id="ARBA00023164"/>
    </source>
</evidence>
<dbReference type="FunFam" id="2.160.20.60:FF:000001">
    <property type="entry name" value="Glutamate synthase, large subunit"/>
    <property type="match status" value="1"/>
</dbReference>
<dbReference type="PROSITE" id="PS51278">
    <property type="entry name" value="GATASE_TYPE_2"/>
    <property type="match status" value="1"/>
</dbReference>
<dbReference type="CDD" id="cd00713">
    <property type="entry name" value="GltS"/>
    <property type="match status" value="1"/>
</dbReference>
<keyword evidence="10" id="KW-0479">Metal-binding</keyword>
<dbReference type="InterPro" id="IPR017932">
    <property type="entry name" value="GATase_2_dom"/>
</dbReference>
<dbReference type="NCBIfam" id="NF008730">
    <property type="entry name" value="PRK11750.1"/>
    <property type="match status" value="1"/>
</dbReference>
<dbReference type="InterPro" id="IPR002489">
    <property type="entry name" value="Glu_synth_asu_C"/>
</dbReference>
<dbReference type="FunFam" id="3.20.20.70:FF:000053">
    <property type="entry name" value="Glutamate synthase large subunit"/>
    <property type="match status" value="1"/>
</dbReference>
<reference evidence="21" key="1">
    <citation type="journal article" date="2022" name="Cell">
        <title>Repeat-based holocentromeres influence genome architecture and karyotype evolution.</title>
        <authorList>
            <person name="Hofstatter P.G."/>
            <person name="Thangavel G."/>
            <person name="Lux T."/>
            <person name="Neumann P."/>
            <person name="Vondrak T."/>
            <person name="Novak P."/>
            <person name="Zhang M."/>
            <person name="Costa L."/>
            <person name="Castellani M."/>
            <person name="Scott A."/>
            <person name="Toegelov H."/>
            <person name="Fuchs J."/>
            <person name="Mata-Sucre Y."/>
            <person name="Dias Y."/>
            <person name="Vanzela A.L.L."/>
            <person name="Huettel B."/>
            <person name="Almeida C.C.S."/>
            <person name="Simkova H."/>
            <person name="Souza G."/>
            <person name="Pedrosa-Harand A."/>
            <person name="Macas J."/>
            <person name="Mayer K.F.X."/>
            <person name="Houben A."/>
            <person name="Marques A."/>
        </authorList>
    </citation>
    <scope>NUCLEOTIDE SEQUENCE</scope>
    <source>
        <strain evidence="21">RhyBre1mFocal</strain>
    </source>
</reference>
<comment type="cofactor">
    <cofactor evidence="1">
        <name>FMN</name>
        <dbReference type="ChEBI" id="CHEBI:58210"/>
    </cofactor>
</comment>
<dbReference type="GO" id="GO:0006537">
    <property type="term" value="P:glutamate biosynthetic process"/>
    <property type="evidence" value="ECO:0007669"/>
    <property type="project" value="UniProtKB-KW"/>
</dbReference>
<comment type="cofactor">
    <cofactor evidence="2">
        <name>[3Fe-4S] cluster</name>
        <dbReference type="ChEBI" id="CHEBI:21137"/>
    </cofactor>
</comment>
<keyword evidence="17" id="KW-0003">3Fe-4S</keyword>
<keyword evidence="22" id="KW-1185">Reference proteome</keyword>
<organism evidence="21 22">
    <name type="scientific">Rhynchospora breviuscula</name>
    <dbReference type="NCBI Taxonomy" id="2022672"/>
    <lineage>
        <taxon>Eukaryota</taxon>
        <taxon>Viridiplantae</taxon>
        <taxon>Streptophyta</taxon>
        <taxon>Embryophyta</taxon>
        <taxon>Tracheophyta</taxon>
        <taxon>Spermatophyta</taxon>
        <taxon>Magnoliopsida</taxon>
        <taxon>Liliopsida</taxon>
        <taxon>Poales</taxon>
        <taxon>Cyperaceae</taxon>
        <taxon>Cyperoideae</taxon>
        <taxon>Rhynchosporeae</taxon>
        <taxon>Rhynchospora</taxon>
    </lineage>
</organism>
<dbReference type="SUPFAM" id="SSF56235">
    <property type="entry name" value="N-terminal nucleophile aminohydrolases (Ntn hydrolases)"/>
    <property type="match status" value="1"/>
</dbReference>
<evidence type="ECO:0000256" key="14">
    <source>
        <dbReference type="ARBA" id="ARBA00023004"/>
    </source>
</evidence>
<accession>A0A9P9Z9J1</accession>
<keyword evidence="8" id="KW-0285">Flavoprotein</keyword>
<dbReference type="Gene3D" id="3.60.20.10">
    <property type="entry name" value="Glutamine Phosphoribosylpyrophosphate, subunit 1, domain 1"/>
    <property type="match status" value="1"/>
</dbReference>
<evidence type="ECO:0000256" key="3">
    <source>
        <dbReference type="ARBA" id="ARBA00001974"/>
    </source>
</evidence>
<gene>
    <name evidence="21" type="ORF">LUZ63_020509</name>
</gene>
<name>A0A9P9Z9J1_9POAL</name>
<dbReference type="Gene3D" id="2.160.20.60">
    <property type="entry name" value="Glutamate synthase, alpha subunit, C-terminal domain"/>
    <property type="match status" value="1"/>
</dbReference>
<evidence type="ECO:0000256" key="4">
    <source>
        <dbReference type="ARBA" id="ARBA00004802"/>
    </source>
</evidence>